<comment type="caution">
    <text evidence="3">The sequence shown here is derived from an EMBL/GenBank/DDBJ whole genome shotgun (WGS) entry which is preliminary data.</text>
</comment>
<feature type="region of interest" description="Disordered" evidence="1">
    <location>
        <begin position="87"/>
        <end position="119"/>
    </location>
</feature>
<feature type="domain" description="MARF1 first and second LOTUS" evidence="2">
    <location>
        <begin position="264"/>
        <end position="334"/>
    </location>
</feature>
<name>A0A8S2R2F3_9BILA</name>
<accession>A0A8S2R2F3</accession>
<dbReference type="InterPro" id="IPR045602">
    <property type="entry name" value="MARF1_LOTUS"/>
</dbReference>
<reference evidence="3" key="1">
    <citation type="submission" date="2021-02" db="EMBL/GenBank/DDBJ databases">
        <authorList>
            <person name="Nowell W R."/>
        </authorList>
    </citation>
    <scope>NUCLEOTIDE SEQUENCE</scope>
</reference>
<feature type="compositionally biased region" description="Polar residues" evidence="1">
    <location>
        <begin position="92"/>
        <end position="119"/>
    </location>
</feature>
<evidence type="ECO:0000256" key="1">
    <source>
        <dbReference type="SAM" id="MobiDB-lite"/>
    </source>
</evidence>
<evidence type="ECO:0000313" key="3">
    <source>
        <dbReference type="EMBL" id="CAF4134612.1"/>
    </source>
</evidence>
<sequence length="338" mass="38050">MPFSMSYDFLPQQQHQSKSAAAEMDPSVLWCLGPDFDKQTVLSLLGDNSSIDSGFMQPTTPTWWMSSPSQWNASSIHEPPIYTPRSVMSELGPQSPSNSATKRPFSDVTNRSTIGRSYNNNQPVAKLEFSTPIRSLTPDLYSRVPSSIKRSRIVAPAPAPSSLLYETPPPPAPISQSGGSTVDSAERALEITLLLKEHPDCTCVLVTLIQEYQSRFQKPLHVSELYTMKHVIDIQDYGGNRVARLLPTFRLRFDENNIQTHLEQPYCIMHCPKNFIVNPDLDLPFVRIPFSVFTDNVRQLLTQHNGSMPLASFPQCYTYGFEPLYDHNEGVPLEHYIS</sequence>
<evidence type="ECO:0000313" key="4">
    <source>
        <dbReference type="Proteomes" id="UP000681967"/>
    </source>
</evidence>
<gene>
    <name evidence="3" type="ORF">BYL167_LOCUS20718</name>
</gene>
<dbReference type="Pfam" id="PF19687">
    <property type="entry name" value="MARF1_LOTUS"/>
    <property type="match status" value="1"/>
</dbReference>
<feature type="non-terminal residue" evidence="3">
    <location>
        <position position="1"/>
    </location>
</feature>
<protein>
    <recommendedName>
        <fullName evidence="2">MARF1 first and second LOTUS domain-containing protein</fullName>
    </recommendedName>
</protein>
<dbReference type="AlphaFoldDB" id="A0A8S2R2F3"/>
<evidence type="ECO:0000259" key="2">
    <source>
        <dbReference type="Pfam" id="PF19687"/>
    </source>
</evidence>
<proteinExistence type="predicted"/>
<organism evidence="3 4">
    <name type="scientific">Rotaria magnacalcarata</name>
    <dbReference type="NCBI Taxonomy" id="392030"/>
    <lineage>
        <taxon>Eukaryota</taxon>
        <taxon>Metazoa</taxon>
        <taxon>Spiralia</taxon>
        <taxon>Gnathifera</taxon>
        <taxon>Rotifera</taxon>
        <taxon>Eurotatoria</taxon>
        <taxon>Bdelloidea</taxon>
        <taxon>Philodinida</taxon>
        <taxon>Philodinidae</taxon>
        <taxon>Rotaria</taxon>
    </lineage>
</organism>
<dbReference type="Proteomes" id="UP000681967">
    <property type="component" value="Unassembled WGS sequence"/>
</dbReference>
<dbReference type="EMBL" id="CAJOBH010009195">
    <property type="protein sequence ID" value="CAF4134612.1"/>
    <property type="molecule type" value="Genomic_DNA"/>
</dbReference>